<evidence type="ECO:0000313" key="3">
    <source>
        <dbReference type="EMBL" id="EKM51939.1"/>
    </source>
</evidence>
<keyword evidence="4" id="KW-1185">Reference proteome</keyword>
<feature type="domain" description="DUF6533" evidence="2">
    <location>
        <begin position="18"/>
        <end position="62"/>
    </location>
</feature>
<dbReference type="KEGG" id="pco:PHACADRAFT_199442"/>
<gene>
    <name evidence="3" type="ORF">PHACADRAFT_199442</name>
</gene>
<feature type="transmembrane region" description="Helical" evidence="1">
    <location>
        <begin position="115"/>
        <end position="137"/>
    </location>
</feature>
<dbReference type="EMBL" id="JH930476">
    <property type="protein sequence ID" value="EKM51939.1"/>
    <property type="molecule type" value="Genomic_DNA"/>
</dbReference>
<name>K5VZA6_PHACS</name>
<dbReference type="AlphaFoldDB" id="K5VZA6"/>
<feature type="transmembrane region" description="Helical" evidence="1">
    <location>
        <begin position="81"/>
        <end position="103"/>
    </location>
</feature>
<dbReference type="HOGENOM" id="CLU_053360_2_0_1"/>
<feature type="transmembrane region" description="Helical" evidence="1">
    <location>
        <begin position="51"/>
        <end position="69"/>
    </location>
</feature>
<dbReference type="InParanoid" id="K5VZA6"/>
<proteinExistence type="predicted"/>
<keyword evidence="1" id="KW-0812">Transmembrane</keyword>
<dbReference type="GeneID" id="18911412"/>
<dbReference type="RefSeq" id="XP_007399731.1">
    <property type="nucleotide sequence ID" value="XM_007399669.1"/>
</dbReference>
<keyword evidence="1" id="KW-0472">Membrane</keyword>
<evidence type="ECO:0000256" key="1">
    <source>
        <dbReference type="SAM" id="Phobius"/>
    </source>
</evidence>
<accession>K5VZA6</accession>
<dbReference type="InterPro" id="IPR045340">
    <property type="entry name" value="DUF6533"/>
</dbReference>
<dbReference type="Proteomes" id="UP000008370">
    <property type="component" value="Unassembled WGS sequence"/>
</dbReference>
<sequence length="319" mass="35505">MSSAVVEQFVQLFEQNCAGASTLSLVLFEYVVTFPEEVNTVWRRKFTWTSILLLSMRWIMVLSQVAAWFPMSEKTCNPYSVVLAVLNNIAYAQVALFTAHRISSIWSQTCHCKPLFFVVLILGCVPIASNIVLYFNWTVIYTGAPFFICTTFNNLSGGVGLAGTAAVLRPLSVKIADYAIVLIFTVARTFHMLRHQRYANIARPSLTQCLVRDGTLYLLAMLSLNIAQMATSATPGDIVLIFLQPMPLLLASRFTLNLRMVGADRDPTALDMGGVSGLSTSARTPSTLIFRDLAQPLRHNQMESFLWEDDNAEVEIRGE</sequence>
<evidence type="ECO:0000313" key="4">
    <source>
        <dbReference type="Proteomes" id="UP000008370"/>
    </source>
</evidence>
<dbReference type="OrthoDB" id="2745134at2759"/>
<reference evidence="3 4" key="1">
    <citation type="journal article" date="2012" name="BMC Genomics">
        <title>Comparative genomics of the white-rot fungi, Phanerochaete carnosa and P. chrysosporium, to elucidate the genetic basis of the distinct wood types they colonize.</title>
        <authorList>
            <person name="Suzuki H."/>
            <person name="MacDonald J."/>
            <person name="Syed K."/>
            <person name="Salamov A."/>
            <person name="Hori C."/>
            <person name="Aerts A."/>
            <person name="Henrissat B."/>
            <person name="Wiebenga A."/>
            <person name="vanKuyk P.A."/>
            <person name="Barry K."/>
            <person name="Lindquist E."/>
            <person name="LaButti K."/>
            <person name="Lapidus A."/>
            <person name="Lucas S."/>
            <person name="Coutinho P."/>
            <person name="Gong Y."/>
            <person name="Samejima M."/>
            <person name="Mahadevan R."/>
            <person name="Abou-Zaid M."/>
            <person name="de Vries R.P."/>
            <person name="Igarashi K."/>
            <person name="Yadav J.S."/>
            <person name="Grigoriev I.V."/>
            <person name="Master E.R."/>
        </authorList>
    </citation>
    <scope>NUCLEOTIDE SEQUENCE [LARGE SCALE GENOMIC DNA]</scope>
    <source>
        <strain evidence="3 4">HHB-10118-sp</strain>
    </source>
</reference>
<keyword evidence="1" id="KW-1133">Transmembrane helix</keyword>
<dbReference type="Pfam" id="PF20151">
    <property type="entry name" value="DUF6533"/>
    <property type="match status" value="1"/>
</dbReference>
<evidence type="ECO:0000259" key="2">
    <source>
        <dbReference type="Pfam" id="PF20151"/>
    </source>
</evidence>
<feature type="transmembrane region" description="Helical" evidence="1">
    <location>
        <begin position="175"/>
        <end position="193"/>
    </location>
</feature>
<protein>
    <recommendedName>
        <fullName evidence="2">DUF6533 domain-containing protein</fullName>
    </recommendedName>
</protein>
<organism evidence="3 4">
    <name type="scientific">Phanerochaete carnosa (strain HHB-10118-sp)</name>
    <name type="common">White-rot fungus</name>
    <name type="synonym">Peniophora carnosa</name>
    <dbReference type="NCBI Taxonomy" id="650164"/>
    <lineage>
        <taxon>Eukaryota</taxon>
        <taxon>Fungi</taxon>
        <taxon>Dikarya</taxon>
        <taxon>Basidiomycota</taxon>
        <taxon>Agaricomycotina</taxon>
        <taxon>Agaricomycetes</taxon>
        <taxon>Polyporales</taxon>
        <taxon>Phanerochaetaceae</taxon>
        <taxon>Phanerochaete</taxon>
    </lineage>
</organism>